<feature type="transmembrane region" description="Helical" evidence="2">
    <location>
        <begin position="42"/>
        <end position="61"/>
    </location>
</feature>
<organism evidence="3 4">
    <name type="scientific">Paraburkholderia tagetis</name>
    <dbReference type="NCBI Taxonomy" id="2913261"/>
    <lineage>
        <taxon>Bacteria</taxon>
        <taxon>Pseudomonadati</taxon>
        <taxon>Pseudomonadota</taxon>
        <taxon>Betaproteobacteria</taxon>
        <taxon>Burkholderiales</taxon>
        <taxon>Burkholderiaceae</taxon>
        <taxon>Paraburkholderia</taxon>
    </lineage>
</organism>
<feature type="compositionally biased region" description="Low complexity" evidence="1">
    <location>
        <begin position="365"/>
        <end position="379"/>
    </location>
</feature>
<keyword evidence="2" id="KW-0812">Transmembrane</keyword>
<sequence>MTQKVHDALAAAWVWCAVTGGASALAAGVMLGAMQIDANGTALAGGAVALFAMALLPAVLARRFVSRATVPVAASLVLTMAAMTAAAAQARAGSFSTGMPVALALVGLAMLAAAWSRLPTRQMDSSARLPKIHRTPFKRVQQGFIATLPGSAALLAPALLAGLSSGVLARFQFFAVCGAGPFSFTQLAVSLGAALGIGLLAERVDHRYALLALFALRGALLAALTLDALDALAPWTVFAMPAFAVLDALTLPTLLRIGRAAQAGCPGVAHHAGMLAGAALATTSWGFGQGFHALFLAGAALNLMCAYALATRRNTRTHHAHQPQFTQHDTPHFTAHLASHFAPHHAPHHAAHHAPHRAQHFTDHPASPALSSSSAMPIR</sequence>
<keyword evidence="2" id="KW-1133">Transmembrane helix</keyword>
<feature type="transmembrane region" description="Helical" evidence="2">
    <location>
        <begin position="173"/>
        <end position="201"/>
    </location>
</feature>
<proteinExistence type="predicted"/>
<feature type="transmembrane region" description="Helical" evidence="2">
    <location>
        <begin position="100"/>
        <end position="119"/>
    </location>
</feature>
<feature type="transmembrane region" description="Helical" evidence="2">
    <location>
        <begin position="68"/>
        <end position="88"/>
    </location>
</feature>
<feature type="region of interest" description="Disordered" evidence="1">
    <location>
        <begin position="344"/>
        <end position="379"/>
    </location>
</feature>
<gene>
    <name evidence="3" type="ORF">L5014_15290</name>
</gene>
<name>A0A9X1UFK7_9BURK</name>
<feature type="transmembrane region" description="Helical" evidence="2">
    <location>
        <begin position="267"/>
        <end position="287"/>
    </location>
</feature>
<keyword evidence="2" id="KW-0472">Membrane</keyword>
<reference evidence="3" key="1">
    <citation type="submission" date="2022-01" db="EMBL/GenBank/DDBJ databases">
        <title>Genome sequence and assembly of Parabukholderia sp. RG36.</title>
        <authorList>
            <person name="Chhetri G."/>
        </authorList>
    </citation>
    <scope>NUCLEOTIDE SEQUENCE</scope>
    <source>
        <strain evidence="3">RG36</strain>
    </source>
</reference>
<keyword evidence="4" id="KW-1185">Reference proteome</keyword>
<dbReference type="RefSeq" id="WP_238464566.1">
    <property type="nucleotide sequence ID" value="NZ_JAKLJA010000010.1"/>
</dbReference>
<feature type="transmembrane region" description="Helical" evidence="2">
    <location>
        <begin position="232"/>
        <end position="255"/>
    </location>
</feature>
<evidence type="ECO:0000313" key="3">
    <source>
        <dbReference type="EMBL" id="MCG5074709.1"/>
    </source>
</evidence>
<feature type="transmembrane region" description="Helical" evidence="2">
    <location>
        <begin position="140"/>
        <end position="161"/>
    </location>
</feature>
<comment type="caution">
    <text evidence="3">The sequence shown here is derived from an EMBL/GenBank/DDBJ whole genome shotgun (WGS) entry which is preliminary data.</text>
</comment>
<feature type="compositionally biased region" description="Basic residues" evidence="1">
    <location>
        <begin position="344"/>
        <end position="359"/>
    </location>
</feature>
<dbReference type="Proteomes" id="UP001139308">
    <property type="component" value="Unassembled WGS sequence"/>
</dbReference>
<feature type="transmembrane region" description="Helical" evidence="2">
    <location>
        <begin position="293"/>
        <end position="310"/>
    </location>
</feature>
<dbReference type="EMBL" id="JAKLJA010000010">
    <property type="protein sequence ID" value="MCG5074709.1"/>
    <property type="molecule type" value="Genomic_DNA"/>
</dbReference>
<evidence type="ECO:0000256" key="2">
    <source>
        <dbReference type="SAM" id="Phobius"/>
    </source>
</evidence>
<protein>
    <submittedName>
        <fullName evidence="3">Uncharacterized protein</fullName>
    </submittedName>
</protein>
<evidence type="ECO:0000313" key="4">
    <source>
        <dbReference type="Proteomes" id="UP001139308"/>
    </source>
</evidence>
<accession>A0A9X1UFK7</accession>
<feature type="transmembrane region" description="Helical" evidence="2">
    <location>
        <begin position="208"/>
        <end position="226"/>
    </location>
</feature>
<dbReference type="AlphaFoldDB" id="A0A9X1UFK7"/>
<evidence type="ECO:0000256" key="1">
    <source>
        <dbReference type="SAM" id="MobiDB-lite"/>
    </source>
</evidence>